<sequence>MIESKITHFALDGLGSGEELKPQESANTPWQWFHVKYTDKKAVQWIKQRAELSEQAKVTLLNHETRPRAVINEQEVLICLRGINHNEDEQPEDMVSIRLWLGDGLIVSSSDAGSRSVNFIREQLKQQAGPKNGEELLLMLLDRLAYSTDDFVDKIDEKIDQAEDQVDDSSLSEFNPQMNDLRRQIAHIRRYLLPQREAIDQLYRIKSPRLSEGFYERIYLHVDKFIQLVENLDLMRERALMLQEHFMANISHEQNSRLYLLAIVSAIFLPLTFLSGLFGMNVAGMPGLQNPWAFSFVVIFSAILTVGLLIWFKKSRWF</sequence>
<keyword evidence="8" id="KW-0460">Magnesium</keyword>
<dbReference type="GO" id="GO:0050897">
    <property type="term" value="F:cobalt ion binding"/>
    <property type="evidence" value="ECO:0007669"/>
    <property type="project" value="TreeGrafter"/>
</dbReference>
<gene>
    <name evidence="15" type="primary">zntB</name>
    <name evidence="15" type="ORF">GCM10011365_03720</name>
</gene>
<dbReference type="InterPro" id="IPR045861">
    <property type="entry name" value="CorA_cytoplasmic_dom"/>
</dbReference>
<protein>
    <submittedName>
        <fullName evidence="15">Zinc transporter ZntB</fullName>
    </submittedName>
</protein>
<dbReference type="InterPro" id="IPR045863">
    <property type="entry name" value="CorA_TM1_TM2"/>
</dbReference>
<keyword evidence="10" id="KW-0406">Ion transport</keyword>
<dbReference type="GO" id="GO:0005886">
    <property type="term" value="C:plasma membrane"/>
    <property type="evidence" value="ECO:0007669"/>
    <property type="project" value="UniProtKB-SubCell"/>
</dbReference>
<dbReference type="SUPFAM" id="SSF144083">
    <property type="entry name" value="Magnesium transport protein CorA, transmembrane region"/>
    <property type="match status" value="1"/>
</dbReference>
<keyword evidence="3" id="KW-0813">Transport</keyword>
<dbReference type="RefSeq" id="WP_188363962.1">
    <property type="nucleotide sequence ID" value="NZ_BAABJF010000011.1"/>
</dbReference>
<dbReference type="Gene3D" id="3.30.460.20">
    <property type="entry name" value="CorA soluble domain-like"/>
    <property type="match status" value="1"/>
</dbReference>
<comment type="caution">
    <text evidence="15">The sequence shown here is derived from an EMBL/GenBank/DDBJ whole genome shotgun (WGS) entry which is preliminary data.</text>
</comment>
<accession>A0A917FK69</accession>
<dbReference type="PANTHER" id="PTHR46494">
    <property type="entry name" value="CORA FAMILY METAL ION TRANSPORTER (EUROFUNG)"/>
    <property type="match status" value="1"/>
</dbReference>
<dbReference type="Pfam" id="PF01544">
    <property type="entry name" value="CorA"/>
    <property type="match status" value="1"/>
</dbReference>
<dbReference type="EMBL" id="BMEO01000001">
    <property type="protein sequence ID" value="GGF85918.1"/>
    <property type="molecule type" value="Genomic_DNA"/>
</dbReference>
<evidence type="ECO:0000256" key="10">
    <source>
        <dbReference type="ARBA" id="ARBA00023065"/>
    </source>
</evidence>
<name>A0A917FK69_9GAMM</name>
<keyword evidence="6 14" id="KW-0812">Transmembrane</keyword>
<dbReference type="AlphaFoldDB" id="A0A917FK69"/>
<dbReference type="SUPFAM" id="SSF143865">
    <property type="entry name" value="CorA soluble domain-like"/>
    <property type="match status" value="1"/>
</dbReference>
<organism evidence="15 16">
    <name type="scientific">Marinicella pacifica</name>
    <dbReference type="NCBI Taxonomy" id="1171543"/>
    <lineage>
        <taxon>Bacteria</taxon>
        <taxon>Pseudomonadati</taxon>
        <taxon>Pseudomonadota</taxon>
        <taxon>Gammaproteobacteria</taxon>
        <taxon>Lysobacterales</taxon>
        <taxon>Marinicellaceae</taxon>
        <taxon>Marinicella</taxon>
    </lineage>
</organism>
<reference evidence="15" key="2">
    <citation type="submission" date="2020-09" db="EMBL/GenBank/DDBJ databases">
        <authorList>
            <person name="Sun Q."/>
            <person name="Zhou Y."/>
        </authorList>
    </citation>
    <scope>NUCLEOTIDE SEQUENCE</scope>
    <source>
        <strain evidence="15">CGMCC 1.12181</strain>
    </source>
</reference>
<evidence type="ECO:0000256" key="11">
    <source>
        <dbReference type="ARBA" id="ARBA00023136"/>
    </source>
</evidence>
<comment type="subcellular location">
    <subcellularLocation>
        <location evidence="1">Cell membrane</location>
        <topology evidence="1">Multi-pass membrane protein</topology>
    </subcellularLocation>
</comment>
<comment type="catalytic activity">
    <reaction evidence="12">
        <text>Mg(2+)(in) = Mg(2+)(out)</text>
        <dbReference type="Rhea" id="RHEA:29827"/>
        <dbReference type="ChEBI" id="CHEBI:18420"/>
    </reaction>
</comment>
<evidence type="ECO:0000256" key="8">
    <source>
        <dbReference type="ARBA" id="ARBA00022842"/>
    </source>
</evidence>
<keyword evidence="7" id="KW-0862">Zinc</keyword>
<dbReference type="GO" id="GO:0015087">
    <property type="term" value="F:cobalt ion transmembrane transporter activity"/>
    <property type="evidence" value="ECO:0007669"/>
    <property type="project" value="TreeGrafter"/>
</dbReference>
<evidence type="ECO:0000256" key="2">
    <source>
        <dbReference type="ARBA" id="ARBA00009765"/>
    </source>
</evidence>
<comment type="similarity">
    <text evidence="2">Belongs to the CorA metal ion transporter (MIT) (TC 1.A.35) family.</text>
</comment>
<dbReference type="Gene3D" id="1.20.58.340">
    <property type="entry name" value="Magnesium transport protein CorA, transmembrane region"/>
    <property type="match status" value="2"/>
</dbReference>
<evidence type="ECO:0000256" key="4">
    <source>
        <dbReference type="ARBA" id="ARBA00022475"/>
    </source>
</evidence>
<comment type="function">
    <text evidence="13">Mediates influx of magnesium ions. Alternates between open and closed states. Activated by low cytoplasmic Mg(2+) levels. Inactive when cytoplasmic Mg(2+) levels are high.</text>
</comment>
<proteinExistence type="inferred from homology"/>
<evidence type="ECO:0000256" key="9">
    <source>
        <dbReference type="ARBA" id="ARBA00022989"/>
    </source>
</evidence>
<feature type="transmembrane region" description="Helical" evidence="14">
    <location>
        <begin position="258"/>
        <end position="280"/>
    </location>
</feature>
<evidence type="ECO:0000256" key="6">
    <source>
        <dbReference type="ARBA" id="ARBA00022692"/>
    </source>
</evidence>
<evidence type="ECO:0000256" key="12">
    <source>
        <dbReference type="ARBA" id="ARBA00034269"/>
    </source>
</evidence>
<dbReference type="PANTHER" id="PTHR46494:SF3">
    <property type="entry name" value="ZINC TRANSPORT PROTEIN ZNTB"/>
    <property type="match status" value="1"/>
</dbReference>
<evidence type="ECO:0000256" key="1">
    <source>
        <dbReference type="ARBA" id="ARBA00004651"/>
    </source>
</evidence>
<reference evidence="15" key="1">
    <citation type="journal article" date="2014" name="Int. J. Syst. Evol. Microbiol.">
        <title>Complete genome sequence of Corynebacterium casei LMG S-19264T (=DSM 44701T), isolated from a smear-ripened cheese.</title>
        <authorList>
            <consortium name="US DOE Joint Genome Institute (JGI-PGF)"/>
            <person name="Walter F."/>
            <person name="Albersmeier A."/>
            <person name="Kalinowski J."/>
            <person name="Ruckert C."/>
        </authorList>
    </citation>
    <scope>NUCLEOTIDE SEQUENCE</scope>
    <source>
        <strain evidence="15">CGMCC 1.12181</strain>
    </source>
</reference>
<evidence type="ECO:0000256" key="7">
    <source>
        <dbReference type="ARBA" id="ARBA00022833"/>
    </source>
</evidence>
<keyword evidence="16" id="KW-1185">Reference proteome</keyword>
<feature type="transmembrane region" description="Helical" evidence="14">
    <location>
        <begin position="292"/>
        <end position="312"/>
    </location>
</feature>
<keyword evidence="5" id="KW-0997">Cell inner membrane</keyword>
<keyword evidence="4" id="KW-1003">Cell membrane</keyword>
<evidence type="ECO:0000313" key="15">
    <source>
        <dbReference type="EMBL" id="GGF85918.1"/>
    </source>
</evidence>
<keyword evidence="11 14" id="KW-0472">Membrane</keyword>
<dbReference type="FunFam" id="1.20.58.340:FF:000004">
    <property type="entry name" value="Magnesium transport protein CorA"/>
    <property type="match status" value="1"/>
</dbReference>
<keyword evidence="9 14" id="KW-1133">Transmembrane helix</keyword>
<evidence type="ECO:0000256" key="5">
    <source>
        <dbReference type="ARBA" id="ARBA00022519"/>
    </source>
</evidence>
<dbReference type="GO" id="GO:0015095">
    <property type="term" value="F:magnesium ion transmembrane transporter activity"/>
    <property type="evidence" value="ECO:0007669"/>
    <property type="project" value="TreeGrafter"/>
</dbReference>
<evidence type="ECO:0000256" key="13">
    <source>
        <dbReference type="ARBA" id="ARBA00045497"/>
    </source>
</evidence>
<dbReference type="GO" id="GO:0000287">
    <property type="term" value="F:magnesium ion binding"/>
    <property type="evidence" value="ECO:0007669"/>
    <property type="project" value="TreeGrafter"/>
</dbReference>
<evidence type="ECO:0000256" key="3">
    <source>
        <dbReference type="ARBA" id="ARBA00022448"/>
    </source>
</evidence>
<evidence type="ECO:0000313" key="16">
    <source>
        <dbReference type="Proteomes" id="UP000605253"/>
    </source>
</evidence>
<dbReference type="Proteomes" id="UP000605253">
    <property type="component" value="Unassembled WGS sequence"/>
</dbReference>
<evidence type="ECO:0000256" key="14">
    <source>
        <dbReference type="SAM" id="Phobius"/>
    </source>
</evidence>
<dbReference type="InterPro" id="IPR002523">
    <property type="entry name" value="MgTranspt_CorA/ZnTranspt_ZntB"/>
</dbReference>